<dbReference type="InterPro" id="IPR026433">
    <property type="entry name" value="MarR_EPS"/>
</dbReference>
<organism evidence="2 3">
    <name type="scientific">Rhodovulum marinum</name>
    <dbReference type="NCBI Taxonomy" id="320662"/>
    <lineage>
        <taxon>Bacteria</taxon>
        <taxon>Pseudomonadati</taxon>
        <taxon>Pseudomonadota</taxon>
        <taxon>Alphaproteobacteria</taxon>
        <taxon>Rhodobacterales</taxon>
        <taxon>Paracoccaceae</taxon>
        <taxon>Rhodovulum</taxon>
    </lineage>
</organism>
<dbReference type="NCBIfam" id="TIGR04176">
    <property type="entry name" value="MarR_EPS"/>
    <property type="match status" value="1"/>
</dbReference>
<accession>A0A4V2SQJ9</accession>
<dbReference type="RefSeq" id="WP_132464830.1">
    <property type="nucleotide sequence ID" value="NZ_SLXP01000013.1"/>
</dbReference>
<evidence type="ECO:0000313" key="2">
    <source>
        <dbReference type="EMBL" id="TCP39286.1"/>
    </source>
</evidence>
<dbReference type="Pfam" id="PF13412">
    <property type="entry name" value="HTH_24"/>
    <property type="match status" value="1"/>
</dbReference>
<comment type="caution">
    <text evidence="2">The sequence shown here is derived from an EMBL/GenBank/DDBJ whole genome shotgun (WGS) entry which is preliminary data.</text>
</comment>
<sequence length="129" mass="14649">MTRPAADDVRFRVLQELSADPNISQRELSDRLGVSLGRMNYCLRALIEKGLLKTESFRASDNKLRYAYLLTPRGLSERSRLAHGFLMRKMAEYEALKAEIATLQRDFPPPEPGAAPREEGPGNRRESDE</sequence>
<evidence type="ECO:0000256" key="1">
    <source>
        <dbReference type="SAM" id="MobiDB-lite"/>
    </source>
</evidence>
<name>A0A4V2SQJ9_9RHOB</name>
<proteinExistence type="predicted"/>
<reference evidence="2 3" key="1">
    <citation type="submission" date="2019-03" db="EMBL/GenBank/DDBJ databases">
        <title>Genomic Encyclopedia of Type Strains, Phase IV (KMG-IV): sequencing the most valuable type-strain genomes for metagenomic binning, comparative biology and taxonomic classification.</title>
        <authorList>
            <person name="Goeker M."/>
        </authorList>
    </citation>
    <scope>NUCLEOTIDE SEQUENCE [LARGE SCALE GENOMIC DNA]</scope>
    <source>
        <strain evidence="2 3">DSM 18063</strain>
    </source>
</reference>
<dbReference type="InterPro" id="IPR036390">
    <property type="entry name" value="WH_DNA-bd_sf"/>
</dbReference>
<dbReference type="SUPFAM" id="SSF46785">
    <property type="entry name" value="Winged helix' DNA-binding domain"/>
    <property type="match status" value="1"/>
</dbReference>
<evidence type="ECO:0000313" key="3">
    <source>
        <dbReference type="Proteomes" id="UP000294835"/>
    </source>
</evidence>
<dbReference type="OrthoDB" id="8537236at2"/>
<dbReference type="InterPro" id="IPR036388">
    <property type="entry name" value="WH-like_DNA-bd_sf"/>
</dbReference>
<gene>
    <name evidence="2" type="ORF">EV662_11363</name>
</gene>
<keyword evidence="3" id="KW-1185">Reference proteome</keyword>
<dbReference type="Gene3D" id="1.10.10.10">
    <property type="entry name" value="Winged helix-like DNA-binding domain superfamily/Winged helix DNA-binding domain"/>
    <property type="match status" value="1"/>
</dbReference>
<feature type="region of interest" description="Disordered" evidence="1">
    <location>
        <begin position="104"/>
        <end position="129"/>
    </location>
</feature>
<feature type="compositionally biased region" description="Basic and acidic residues" evidence="1">
    <location>
        <begin position="116"/>
        <end position="129"/>
    </location>
</feature>
<dbReference type="Proteomes" id="UP000294835">
    <property type="component" value="Unassembled WGS sequence"/>
</dbReference>
<dbReference type="EMBL" id="SLXP01000013">
    <property type="protein sequence ID" value="TCP39286.1"/>
    <property type="molecule type" value="Genomic_DNA"/>
</dbReference>
<dbReference type="AlphaFoldDB" id="A0A4V2SQJ9"/>
<protein>
    <submittedName>
        <fullName evidence="2">AsnC family transcriptional regulator</fullName>
    </submittedName>
</protein>